<dbReference type="FunFam" id="3.50.50.60:FF:000002">
    <property type="entry name" value="tRNA uridine 5-carboxymethylaminomethyl modification enzyme MnmG"/>
    <property type="match status" value="1"/>
</dbReference>
<evidence type="ECO:0000256" key="4">
    <source>
        <dbReference type="ARBA" id="ARBA00020461"/>
    </source>
</evidence>
<keyword evidence="6 11" id="KW-0819">tRNA processing</keyword>
<dbReference type="Gene3D" id="1.10.150.570">
    <property type="entry name" value="GidA associated domain, C-terminal subdomain"/>
    <property type="match status" value="1"/>
</dbReference>
<comment type="subunit">
    <text evidence="9 11">Homodimer. Heterotetramer of two MnmE and two MnmG subunits.</text>
</comment>
<evidence type="ECO:0000256" key="1">
    <source>
        <dbReference type="ARBA" id="ARBA00001974"/>
    </source>
</evidence>
<evidence type="ECO:0000256" key="9">
    <source>
        <dbReference type="ARBA" id="ARBA00025948"/>
    </source>
</evidence>
<proteinExistence type="inferred from homology"/>
<dbReference type="AlphaFoldDB" id="A0A660SJ62"/>
<evidence type="ECO:0000256" key="6">
    <source>
        <dbReference type="ARBA" id="ARBA00022694"/>
    </source>
</evidence>
<keyword evidence="11" id="KW-0963">Cytoplasm</keyword>
<evidence type="ECO:0000256" key="7">
    <source>
        <dbReference type="ARBA" id="ARBA00022827"/>
    </source>
</evidence>
<dbReference type="InterPro" id="IPR002218">
    <property type="entry name" value="MnmG-rel"/>
</dbReference>
<protein>
    <recommendedName>
        <fullName evidence="4 11">tRNA uridine 5-carboxymethylaminomethyl modification enzyme MnmG</fullName>
    </recommendedName>
    <alternativeName>
        <fullName evidence="10 11">Glucose-inhibited division protein A</fullName>
    </alternativeName>
</protein>
<comment type="similarity">
    <text evidence="3 11">Belongs to the MnmG family.</text>
</comment>
<feature type="binding site" evidence="11">
    <location>
        <begin position="8"/>
        <end position="13"/>
    </location>
    <ligand>
        <name>FAD</name>
        <dbReference type="ChEBI" id="CHEBI:57692"/>
    </ligand>
</feature>
<dbReference type="SMART" id="SM01228">
    <property type="entry name" value="GIDA_assoc_3"/>
    <property type="match status" value="1"/>
</dbReference>
<evidence type="ECO:0000256" key="10">
    <source>
        <dbReference type="ARBA" id="ARBA00031800"/>
    </source>
</evidence>
<evidence type="ECO:0000256" key="2">
    <source>
        <dbReference type="ARBA" id="ARBA00003717"/>
    </source>
</evidence>
<dbReference type="FunFam" id="1.10.150.570:FF:000001">
    <property type="entry name" value="tRNA uridine 5-carboxymethylaminomethyl modification enzyme MnmG"/>
    <property type="match status" value="1"/>
</dbReference>
<evidence type="ECO:0000256" key="8">
    <source>
        <dbReference type="ARBA" id="ARBA00023027"/>
    </source>
</evidence>
<comment type="caution">
    <text evidence="13">The sequence shown here is derived from an EMBL/GenBank/DDBJ whole genome shotgun (WGS) entry which is preliminary data.</text>
</comment>
<dbReference type="GO" id="GO:0005829">
    <property type="term" value="C:cytosol"/>
    <property type="evidence" value="ECO:0007669"/>
    <property type="project" value="TreeGrafter"/>
</dbReference>
<evidence type="ECO:0000313" key="14">
    <source>
        <dbReference type="Proteomes" id="UP000268469"/>
    </source>
</evidence>
<dbReference type="InterPro" id="IPR036188">
    <property type="entry name" value="FAD/NAD-bd_sf"/>
</dbReference>
<dbReference type="GO" id="GO:0030488">
    <property type="term" value="P:tRNA methylation"/>
    <property type="evidence" value="ECO:0007669"/>
    <property type="project" value="TreeGrafter"/>
</dbReference>
<evidence type="ECO:0000313" key="13">
    <source>
        <dbReference type="EMBL" id="RKX70723.1"/>
    </source>
</evidence>
<dbReference type="GO" id="GO:0002098">
    <property type="term" value="P:tRNA wobble uridine modification"/>
    <property type="evidence" value="ECO:0007669"/>
    <property type="project" value="InterPro"/>
</dbReference>
<dbReference type="InterPro" id="IPR004416">
    <property type="entry name" value="MnmG"/>
</dbReference>
<dbReference type="Gene3D" id="1.10.10.1800">
    <property type="entry name" value="tRNA uridine 5-carboxymethylaminomethyl modification enzyme MnmG/GidA"/>
    <property type="match status" value="1"/>
</dbReference>
<gene>
    <name evidence="11 13" type="primary">gidA</name>
    <name evidence="11" type="synonym">mnmG</name>
    <name evidence="13" type="ORF">DRP53_03990</name>
</gene>
<evidence type="ECO:0000256" key="11">
    <source>
        <dbReference type="HAMAP-Rule" id="MF_00129"/>
    </source>
</evidence>
<dbReference type="InterPro" id="IPR049312">
    <property type="entry name" value="GIDA_C_N"/>
</dbReference>
<reference evidence="13 14" key="1">
    <citation type="submission" date="2018-06" db="EMBL/GenBank/DDBJ databases">
        <title>Extensive metabolic versatility and redundancy in microbially diverse, dynamic hydrothermal sediments.</title>
        <authorList>
            <person name="Dombrowski N."/>
            <person name="Teske A."/>
            <person name="Baker B.J."/>
        </authorList>
    </citation>
    <scope>NUCLEOTIDE SEQUENCE [LARGE SCALE GENOMIC DNA]</scope>
    <source>
        <strain evidence="13">B36_G15</strain>
    </source>
</reference>
<dbReference type="NCBIfam" id="TIGR00136">
    <property type="entry name" value="mnmG_gidA"/>
    <property type="match status" value="1"/>
</dbReference>
<dbReference type="InterPro" id="IPR047001">
    <property type="entry name" value="MnmG_C_subdom"/>
</dbReference>
<dbReference type="HAMAP" id="MF_00129">
    <property type="entry name" value="MnmG_GidA"/>
    <property type="match status" value="1"/>
</dbReference>
<dbReference type="PANTHER" id="PTHR11806:SF0">
    <property type="entry name" value="PROTEIN MTO1 HOMOLOG, MITOCHONDRIAL"/>
    <property type="match status" value="1"/>
</dbReference>
<feature type="domain" description="tRNA uridine 5-carboxymethylaminomethyl modification enzyme C-terminal subdomain" evidence="12">
    <location>
        <begin position="534"/>
        <end position="605"/>
    </location>
</feature>
<dbReference type="InterPro" id="IPR026904">
    <property type="entry name" value="MnmG_C"/>
</dbReference>
<comment type="caution">
    <text evidence="11">Lacks conserved residue(s) required for the propagation of feature annotation.</text>
</comment>
<dbReference type="Pfam" id="PF01134">
    <property type="entry name" value="GIDA"/>
    <property type="match status" value="1"/>
</dbReference>
<accession>A0A660SJ62</accession>
<dbReference type="EMBL" id="QNBE01000029">
    <property type="protein sequence ID" value="RKX70723.1"/>
    <property type="molecule type" value="Genomic_DNA"/>
</dbReference>
<dbReference type="Pfam" id="PF13932">
    <property type="entry name" value="SAM_GIDA_C"/>
    <property type="match status" value="1"/>
</dbReference>
<evidence type="ECO:0000256" key="5">
    <source>
        <dbReference type="ARBA" id="ARBA00022630"/>
    </source>
</evidence>
<keyword evidence="8 11" id="KW-0520">NAD</keyword>
<dbReference type="InterPro" id="IPR044920">
    <property type="entry name" value="MnmG_C_subdom_sf"/>
</dbReference>
<dbReference type="Gene3D" id="3.50.50.60">
    <property type="entry name" value="FAD/NAD(P)-binding domain"/>
    <property type="match status" value="2"/>
</dbReference>
<organism evidence="13 14">
    <name type="scientific">candidate division WOR-3 bacterium</name>
    <dbReference type="NCBI Taxonomy" id="2052148"/>
    <lineage>
        <taxon>Bacteria</taxon>
        <taxon>Bacteria division WOR-3</taxon>
    </lineage>
</organism>
<dbReference type="GO" id="GO:0050660">
    <property type="term" value="F:flavin adenine dinucleotide binding"/>
    <property type="evidence" value="ECO:0007669"/>
    <property type="project" value="UniProtKB-UniRule"/>
</dbReference>
<keyword evidence="5 11" id="KW-0285">Flavoprotein</keyword>
<dbReference type="SUPFAM" id="SSF51905">
    <property type="entry name" value="FAD/NAD(P)-binding domain"/>
    <property type="match status" value="1"/>
</dbReference>
<dbReference type="InterPro" id="IPR040131">
    <property type="entry name" value="MnmG_N"/>
</dbReference>
<dbReference type="Proteomes" id="UP000268469">
    <property type="component" value="Unassembled WGS sequence"/>
</dbReference>
<feature type="binding site" evidence="11">
    <location>
        <begin position="264"/>
        <end position="278"/>
    </location>
    <ligand>
        <name>NAD(+)</name>
        <dbReference type="ChEBI" id="CHEBI:57540"/>
    </ligand>
</feature>
<comment type="subcellular location">
    <subcellularLocation>
        <location evidence="11">Cytoplasm</location>
    </subcellularLocation>
</comment>
<dbReference type="PROSITE" id="PS01280">
    <property type="entry name" value="GIDA_1"/>
    <property type="match status" value="1"/>
</dbReference>
<dbReference type="PANTHER" id="PTHR11806">
    <property type="entry name" value="GLUCOSE INHIBITED DIVISION PROTEIN A"/>
    <property type="match status" value="1"/>
</dbReference>
<evidence type="ECO:0000256" key="3">
    <source>
        <dbReference type="ARBA" id="ARBA00007653"/>
    </source>
</evidence>
<evidence type="ECO:0000259" key="12">
    <source>
        <dbReference type="SMART" id="SM01228"/>
    </source>
</evidence>
<dbReference type="InterPro" id="IPR020595">
    <property type="entry name" value="MnmG-rel_CS"/>
</dbReference>
<dbReference type="Pfam" id="PF21680">
    <property type="entry name" value="GIDA_C_1st"/>
    <property type="match status" value="1"/>
</dbReference>
<keyword evidence="7 11" id="KW-0274">FAD</keyword>
<dbReference type="PROSITE" id="PS01281">
    <property type="entry name" value="GIDA_2"/>
    <property type="match status" value="1"/>
</dbReference>
<comment type="cofactor">
    <cofactor evidence="1 11">
        <name>FAD</name>
        <dbReference type="ChEBI" id="CHEBI:57692"/>
    </cofactor>
</comment>
<name>A0A660SJ62_UNCW3</name>
<comment type="function">
    <text evidence="2 11">NAD-binding protein involved in the addition of a carboxymethylaminomethyl (cmnm) group at the wobble position (U34) of certain tRNAs, forming tRNA-cmnm(5)s(2)U34.</text>
</comment>
<sequence length="612" mass="68785">MRDLIVIGGGHAGIEAVWIGKRLGLDCLLITLRKDRIGEMSCNPAIGGLAKGHLVKEIDCLGGVMGILADRSGIQFRMLNRSKGPAVWSPRSQNDRKIYRREAQEILSGIEIVEGEVVDLLTSEGKIRAVKLADGTEIETRTCVLTTGTFLNGLLHFGMDSKPGGRYGEPPATDLSNSLRKLGFILGRLKTGTSPRVYKDSVDLDGLEVQNGDDPPPFFSRQTKMPLLPQLSCYLTRTNPKTHQVIRANLDRSPLYSGKIIGTGPRYCPSIEVKVVRFPQRDSHQVYIEPDGVDSDLYYLNGVSTSLPIDVQYQYLHTIRGLEGAEIAQPGYAVEYDFVNPIQLKPTLETKLVENLFLAGQINGTSGYEEAAAQGLIAGINASRKVMREEPLILKRSEAYIGVLIDDLVTKGTDEPYRMFTSRAEHRLVLRIDNVEERLLPIAARIGIIEEGELNPIIEMERRLEAELSRLRSTRVRPERVNPILDHLGENPIPQPQALFKLLKRPKIRYRDLKSVDPRPIEDPELEMKVEINIKYDGYIERERRTIEHLERMEKELIPEGFDYQLIPNITNEAREKLSRVRPRSLAQASRISGITPADLLNLALAIKRWKN</sequence>